<evidence type="ECO:0000313" key="5">
    <source>
        <dbReference type="Proteomes" id="UP000663873"/>
    </source>
</evidence>
<feature type="compositionally biased region" description="Polar residues" evidence="1">
    <location>
        <begin position="603"/>
        <end position="628"/>
    </location>
</feature>
<proteinExistence type="predicted"/>
<evidence type="ECO:0000313" key="4">
    <source>
        <dbReference type="EMBL" id="CAF4498399.1"/>
    </source>
</evidence>
<sequence>MSSVDTLYARNIECAGRLSYDLERVHGVSVANTSELIADNLMIDAQALSVCLRVCAAFHEDEGKVLVANVPQRAKSIGDFTLLITNMVQQLKKEYDLKIEQSRENVFGTNFKNRMNYRHAILNEITGPGLTKYLDTAGNILVLIDEFDGDHQKLGMFGIENKPNNGNSSAASVLKSFHTGMPYYQKGKVSDSGHLQNPQVSFLGASNGAPVLDILRAKIKSSVMPDAMVMRTTFEVFDSPPKFTSNYKSKLSLRDAIGLELLLLASSLVCNQTYVFDTEGSQSADDLLQAWQDNCVAAGARWKNIDKWISARFSKTSELTSRLAAQIAHINLTYDLLQEFIVENNLQDPNGTISFNTYCKMVDFFYAKYPPHSNNAITTSSSQVEAAMYSTQIILLKFFNLFDLSINRSIPIKEIPWIPSSSNSYSNPAVVELPATQTSTLSETQIDVSALDKCQMVLLYPSICFTFSQIIKAYPKLKHQYTTVEPLILKLINMQLLMKIENGLRSGRNSCNLYIKTLPESITLNTVNSFVKNNLDQIKMPWALYKANCEKVVLPSATATLSEEVRQILNQDNYRNTDSNTSCSVEHVPENIMGEKEGEPYNKNESAFTSHRVSRSNRSTSSIVTNTNQSQVSSSSSQMSINTLLPRPPRPILRNVNIDNNIDPVVMETELNRQNDGNDLLVSSKENESIDGYVAPPNEQTQADVRRSTRARRKNKRIYSPEPSEGTTNLISKKKSKQSNNKK</sequence>
<dbReference type="OrthoDB" id="10434645at2759"/>
<gene>
    <name evidence="4" type="ORF">HFQ381_LOCUS27582</name>
    <name evidence="2" type="ORF">TIS948_LOCUS16871</name>
    <name evidence="3" type="ORF">UJA718_LOCUS21046</name>
</gene>
<feature type="region of interest" description="Disordered" evidence="1">
    <location>
        <begin position="688"/>
        <end position="743"/>
    </location>
</feature>
<organism evidence="3 5">
    <name type="scientific">Rotaria socialis</name>
    <dbReference type="NCBI Taxonomy" id="392032"/>
    <lineage>
        <taxon>Eukaryota</taxon>
        <taxon>Metazoa</taxon>
        <taxon>Spiralia</taxon>
        <taxon>Gnathifera</taxon>
        <taxon>Rotifera</taxon>
        <taxon>Eurotatoria</taxon>
        <taxon>Bdelloidea</taxon>
        <taxon>Philodinida</taxon>
        <taxon>Philodinidae</taxon>
        <taxon>Rotaria</taxon>
    </lineage>
</organism>
<evidence type="ECO:0000256" key="1">
    <source>
        <dbReference type="SAM" id="MobiDB-lite"/>
    </source>
</evidence>
<feature type="compositionally biased region" description="Low complexity" evidence="1">
    <location>
        <begin position="629"/>
        <end position="641"/>
    </location>
</feature>
<evidence type="ECO:0000313" key="3">
    <source>
        <dbReference type="EMBL" id="CAF4427194.1"/>
    </source>
</evidence>
<dbReference type="Proteomes" id="UP000663825">
    <property type="component" value="Unassembled WGS sequence"/>
</dbReference>
<feature type="region of interest" description="Disordered" evidence="1">
    <location>
        <begin position="595"/>
        <end position="641"/>
    </location>
</feature>
<comment type="caution">
    <text evidence="3">The sequence shown here is derived from an EMBL/GenBank/DDBJ whole genome shotgun (WGS) entry which is preliminary data.</text>
</comment>
<dbReference type="Proteomes" id="UP000663851">
    <property type="component" value="Unassembled WGS sequence"/>
</dbReference>
<name>A0A820QS18_9BILA</name>
<keyword evidence="5" id="KW-1185">Reference proteome</keyword>
<dbReference type="AlphaFoldDB" id="A0A820QS18"/>
<feature type="compositionally biased region" description="Basic residues" evidence="1">
    <location>
        <begin position="708"/>
        <end position="717"/>
    </location>
</feature>
<evidence type="ECO:0000313" key="2">
    <source>
        <dbReference type="EMBL" id="CAF3280733.1"/>
    </source>
</evidence>
<dbReference type="EMBL" id="CAJOBP010004025">
    <property type="protein sequence ID" value="CAF4427194.1"/>
    <property type="molecule type" value="Genomic_DNA"/>
</dbReference>
<dbReference type="EMBL" id="CAJOBO010003617">
    <property type="protein sequence ID" value="CAF4498399.1"/>
    <property type="molecule type" value="Genomic_DNA"/>
</dbReference>
<feature type="compositionally biased region" description="Basic residues" evidence="1">
    <location>
        <begin position="732"/>
        <end position="743"/>
    </location>
</feature>
<dbReference type="Proteomes" id="UP000663873">
    <property type="component" value="Unassembled WGS sequence"/>
</dbReference>
<accession>A0A820QS18</accession>
<dbReference type="EMBL" id="CAJNXB010002846">
    <property type="protein sequence ID" value="CAF3280733.1"/>
    <property type="molecule type" value="Genomic_DNA"/>
</dbReference>
<reference evidence="3" key="1">
    <citation type="submission" date="2021-02" db="EMBL/GenBank/DDBJ databases">
        <authorList>
            <person name="Nowell W R."/>
        </authorList>
    </citation>
    <scope>NUCLEOTIDE SEQUENCE</scope>
</reference>
<protein>
    <submittedName>
        <fullName evidence="3">Uncharacterized protein</fullName>
    </submittedName>
</protein>